<gene>
    <name evidence="9" type="ORF">A1O9_02092</name>
</gene>
<dbReference type="RefSeq" id="XP_013263121.1">
    <property type="nucleotide sequence ID" value="XM_013407667.1"/>
</dbReference>
<comment type="subcellular location">
    <subcellularLocation>
        <location evidence="1">Cell membrane</location>
        <topology evidence="1">Multi-pass membrane protein</topology>
    </subcellularLocation>
</comment>
<feature type="transmembrane region" description="Helical" evidence="8">
    <location>
        <begin position="20"/>
        <end position="42"/>
    </location>
</feature>
<evidence type="ECO:0000313" key="10">
    <source>
        <dbReference type="Proteomes" id="UP000027920"/>
    </source>
</evidence>
<keyword evidence="5 8" id="KW-1133">Transmembrane helix</keyword>
<dbReference type="PANTHER" id="PTHR33567:SF3">
    <property type="entry name" value="CHROMATE ION TRANSPORTER (EUROFUNG)"/>
    <property type="match status" value="1"/>
</dbReference>
<keyword evidence="4 8" id="KW-0812">Transmembrane</keyword>
<reference evidence="9 10" key="1">
    <citation type="submission" date="2013-03" db="EMBL/GenBank/DDBJ databases">
        <title>The Genome Sequence of Exophiala aquamarina CBS 119918.</title>
        <authorList>
            <consortium name="The Broad Institute Genomics Platform"/>
            <person name="Cuomo C."/>
            <person name="de Hoog S."/>
            <person name="Gorbushina A."/>
            <person name="Walker B."/>
            <person name="Young S.K."/>
            <person name="Zeng Q."/>
            <person name="Gargeya S."/>
            <person name="Fitzgerald M."/>
            <person name="Haas B."/>
            <person name="Abouelleil A."/>
            <person name="Allen A.W."/>
            <person name="Alvarado L."/>
            <person name="Arachchi H.M."/>
            <person name="Berlin A.M."/>
            <person name="Chapman S.B."/>
            <person name="Gainer-Dewar J."/>
            <person name="Goldberg J."/>
            <person name="Griggs A."/>
            <person name="Gujja S."/>
            <person name="Hansen M."/>
            <person name="Howarth C."/>
            <person name="Imamovic A."/>
            <person name="Ireland A."/>
            <person name="Larimer J."/>
            <person name="McCowan C."/>
            <person name="Murphy C."/>
            <person name="Pearson M."/>
            <person name="Poon T.W."/>
            <person name="Priest M."/>
            <person name="Roberts A."/>
            <person name="Saif S."/>
            <person name="Shea T."/>
            <person name="Sisk P."/>
            <person name="Sykes S."/>
            <person name="Wortman J."/>
            <person name="Nusbaum C."/>
            <person name="Birren B."/>
        </authorList>
    </citation>
    <scope>NUCLEOTIDE SEQUENCE [LARGE SCALE GENOMIC DNA]</scope>
    <source>
        <strain evidence="9 10">CBS 119918</strain>
    </source>
</reference>
<sequence>MYALSIGVQHINNRLPNIEYALLSGLNASTVGIVALAAVQLAEKAIKDTLTRVLVITGPWAGLCYTPLWYLPVLILTGGIVTSVCDLWLQQQVGKVKVKWVRRRRGASDILDLGEADAPRPVELTERNGGEREGPGLQRRNIG</sequence>
<evidence type="ECO:0000256" key="4">
    <source>
        <dbReference type="ARBA" id="ARBA00022692"/>
    </source>
</evidence>
<organism evidence="9 10">
    <name type="scientific">Exophiala aquamarina CBS 119918</name>
    <dbReference type="NCBI Taxonomy" id="1182545"/>
    <lineage>
        <taxon>Eukaryota</taxon>
        <taxon>Fungi</taxon>
        <taxon>Dikarya</taxon>
        <taxon>Ascomycota</taxon>
        <taxon>Pezizomycotina</taxon>
        <taxon>Eurotiomycetes</taxon>
        <taxon>Chaetothyriomycetidae</taxon>
        <taxon>Chaetothyriales</taxon>
        <taxon>Herpotrichiellaceae</taxon>
        <taxon>Exophiala</taxon>
    </lineage>
</organism>
<evidence type="ECO:0000256" key="3">
    <source>
        <dbReference type="ARBA" id="ARBA00022475"/>
    </source>
</evidence>
<dbReference type="VEuPathDB" id="FungiDB:A1O9_02092"/>
<evidence type="ECO:0000256" key="5">
    <source>
        <dbReference type="ARBA" id="ARBA00022989"/>
    </source>
</evidence>
<comment type="caution">
    <text evidence="9">The sequence shown here is derived from an EMBL/GenBank/DDBJ whole genome shotgun (WGS) entry which is preliminary data.</text>
</comment>
<dbReference type="Pfam" id="PF02417">
    <property type="entry name" value="Chromate_transp"/>
    <property type="match status" value="1"/>
</dbReference>
<evidence type="ECO:0000256" key="1">
    <source>
        <dbReference type="ARBA" id="ARBA00004651"/>
    </source>
</evidence>
<dbReference type="InterPro" id="IPR003370">
    <property type="entry name" value="Chromate_transpt"/>
</dbReference>
<proteinExistence type="inferred from homology"/>
<keyword evidence="6 8" id="KW-0472">Membrane</keyword>
<evidence type="ECO:0000256" key="8">
    <source>
        <dbReference type="SAM" id="Phobius"/>
    </source>
</evidence>
<keyword evidence="10" id="KW-1185">Reference proteome</keyword>
<feature type="transmembrane region" description="Helical" evidence="8">
    <location>
        <begin position="69"/>
        <end position="89"/>
    </location>
</feature>
<evidence type="ECO:0000256" key="6">
    <source>
        <dbReference type="ARBA" id="ARBA00023136"/>
    </source>
</evidence>
<dbReference type="Proteomes" id="UP000027920">
    <property type="component" value="Unassembled WGS sequence"/>
</dbReference>
<evidence type="ECO:0000256" key="2">
    <source>
        <dbReference type="ARBA" id="ARBA00005262"/>
    </source>
</evidence>
<comment type="similarity">
    <text evidence="2">Belongs to the chromate ion transporter (CHR) (TC 2.A.51) family.</text>
</comment>
<dbReference type="GeneID" id="25277037"/>
<accession>A0A072PKX2</accession>
<dbReference type="HOGENOM" id="CLU_1806167_0_0_1"/>
<dbReference type="PANTHER" id="PTHR33567">
    <property type="entry name" value="CHROMATE ION TRANSPORTER (EUROFUNG)"/>
    <property type="match status" value="1"/>
</dbReference>
<dbReference type="STRING" id="1182545.A0A072PKX2"/>
<evidence type="ECO:0000256" key="7">
    <source>
        <dbReference type="SAM" id="MobiDB-lite"/>
    </source>
</evidence>
<dbReference type="AlphaFoldDB" id="A0A072PKX2"/>
<evidence type="ECO:0000313" key="9">
    <source>
        <dbReference type="EMBL" id="KEF60531.1"/>
    </source>
</evidence>
<name>A0A072PKX2_9EURO</name>
<dbReference type="OrthoDB" id="2160638at2759"/>
<feature type="compositionally biased region" description="Basic and acidic residues" evidence="7">
    <location>
        <begin position="121"/>
        <end position="134"/>
    </location>
</feature>
<dbReference type="EMBL" id="AMGV01000002">
    <property type="protein sequence ID" value="KEF60531.1"/>
    <property type="molecule type" value="Genomic_DNA"/>
</dbReference>
<keyword evidence="3" id="KW-1003">Cell membrane</keyword>
<protein>
    <submittedName>
        <fullName evidence="9">Uncharacterized protein</fullName>
    </submittedName>
</protein>
<feature type="region of interest" description="Disordered" evidence="7">
    <location>
        <begin position="121"/>
        <end position="143"/>
    </location>
</feature>